<dbReference type="Proteomes" id="UP000683575">
    <property type="component" value="Chromosome"/>
</dbReference>
<sequence>MPSYDFEVDLESLARAAQGAADTIQLFKDKDVEDLVPGEGDLGSDVVWEAVDEFKDRWERGTKDMAEDIEEVSGRLGKVAMNYGEFDKSGSDLFTSVADTARGVHLLDGGHA</sequence>
<dbReference type="KEGG" id="nps:KRR39_06755"/>
<keyword evidence="2" id="KW-1185">Reference proteome</keyword>
<reference evidence="1" key="1">
    <citation type="submission" date="2021-06" db="EMBL/GenBank/DDBJ databases">
        <title>Complete genome sequence of Nocardioides sp. G188.</title>
        <authorList>
            <person name="Im W.-T."/>
        </authorList>
    </citation>
    <scope>NUCLEOTIDE SEQUENCE</scope>
    <source>
        <strain evidence="1">G188</strain>
    </source>
</reference>
<accession>A0A975Y1F2</accession>
<gene>
    <name evidence="1" type="ORF">KRR39_06755</name>
</gene>
<organism evidence="1 2">
    <name type="scientific">Nocardioides panacis</name>
    <dbReference type="NCBI Taxonomy" id="2849501"/>
    <lineage>
        <taxon>Bacteria</taxon>
        <taxon>Bacillati</taxon>
        <taxon>Actinomycetota</taxon>
        <taxon>Actinomycetes</taxon>
        <taxon>Propionibacteriales</taxon>
        <taxon>Nocardioidaceae</taxon>
        <taxon>Nocardioides</taxon>
    </lineage>
</organism>
<evidence type="ECO:0000313" key="2">
    <source>
        <dbReference type="Proteomes" id="UP000683575"/>
    </source>
</evidence>
<protein>
    <submittedName>
        <fullName evidence="1">Uncharacterized protein</fullName>
    </submittedName>
</protein>
<proteinExistence type="predicted"/>
<name>A0A975Y1F2_9ACTN</name>
<evidence type="ECO:0000313" key="1">
    <source>
        <dbReference type="EMBL" id="QWZ09458.1"/>
    </source>
</evidence>
<dbReference type="AlphaFoldDB" id="A0A975Y1F2"/>
<dbReference type="RefSeq" id="WP_216941304.1">
    <property type="nucleotide sequence ID" value="NZ_CP077062.1"/>
</dbReference>
<dbReference type="EMBL" id="CP077062">
    <property type="protein sequence ID" value="QWZ09458.1"/>
    <property type="molecule type" value="Genomic_DNA"/>
</dbReference>